<evidence type="ECO:0000313" key="1">
    <source>
        <dbReference type="EMBL" id="KAJ2974856.1"/>
    </source>
</evidence>
<organism evidence="1 2">
    <name type="scientific">Xylaria curta</name>
    <dbReference type="NCBI Taxonomy" id="42375"/>
    <lineage>
        <taxon>Eukaryota</taxon>
        <taxon>Fungi</taxon>
        <taxon>Dikarya</taxon>
        <taxon>Ascomycota</taxon>
        <taxon>Pezizomycotina</taxon>
        <taxon>Sordariomycetes</taxon>
        <taxon>Xylariomycetidae</taxon>
        <taxon>Xylariales</taxon>
        <taxon>Xylariaceae</taxon>
        <taxon>Xylaria</taxon>
    </lineage>
</organism>
<gene>
    <name evidence="1" type="ORF">NUW58_g8525</name>
</gene>
<dbReference type="EMBL" id="JAPDGR010002642">
    <property type="protein sequence ID" value="KAJ2974856.1"/>
    <property type="molecule type" value="Genomic_DNA"/>
</dbReference>
<reference evidence="1" key="1">
    <citation type="submission" date="2022-10" db="EMBL/GenBank/DDBJ databases">
        <title>Genome Sequence of Xylaria curta.</title>
        <authorList>
            <person name="Buettner E."/>
        </authorList>
    </citation>
    <scope>NUCLEOTIDE SEQUENCE</scope>
    <source>
        <strain evidence="1">Babe10</strain>
    </source>
</reference>
<dbReference type="Proteomes" id="UP001143856">
    <property type="component" value="Unassembled WGS sequence"/>
</dbReference>
<keyword evidence="2" id="KW-1185">Reference proteome</keyword>
<protein>
    <submittedName>
        <fullName evidence="1">Uncharacterized protein</fullName>
    </submittedName>
</protein>
<proteinExistence type="predicted"/>
<accession>A0ACC1N8A3</accession>
<evidence type="ECO:0000313" key="2">
    <source>
        <dbReference type="Proteomes" id="UP001143856"/>
    </source>
</evidence>
<sequence>MATAKTIYTSYIQCINEERWHDLSKFASFPLNLNGETIPSPEALEDKLKAGERLQLDIDAITADEQTQRLGAALLAKLQLKDSDNRAIDFIEQSIIWIENGKICRVATTRDHDEVERQLAGVQHVPTPDLISGYSTNNGLRDATGKVLSTRELEDTYRAYIGCINAQTMAMELSRFCHSHVTHNATRLSLDEYRGLIQEAFTAVPDIVFGIDTVIADEEAQRVAVRLEFTGTPTGRLAGAEPTGRSGELLRYL</sequence>
<name>A0ACC1N8A3_9PEZI</name>
<comment type="caution">
    <text evidence="1">The sequence shown here is derived from an EMBL/GenBank/DDBJ whole genome shotgun (WGS) entry which is preliminary data.</text>
</comment>